<sequence length="66" mass="7531">MKDHYDFSKGERGKFYAPDAAFRLPVYLDKQVECYLAAKAEAKGVDLSDLVNELLKHEIEIIEAVK</sequence>
<comment type="caution">
    <text evidence="1">The sequence shown here is derived from an EMBL/GenBank/DDBJ whole genome shotgun (WGS) entry which is preliminary data.</text>
</comment>
<evidence type="ECO:0008006" key="3">
    <source>
        <dbReference type="Google" id="ProtNLM"/>
    </source>
</evidence>
<evidence type="ECO:0000313" key="2">
    <source>
        <dbReference type="Proteomes" id="UP000021816"/>
    </source>
</evidence>
<reference evidence="1 2" key="1">
    <citation type="submission" date="2014-02" db="EMBL/GenBank/DDBJ databases">
        <title>Expanding our view of genomic diversity in Candidatus Accumulibacter clades.</title>
        <authorList>
            <person name="Skennerton C.T."/>
            <person name="Barr J.J."/>
            <person name="Slater F.R."/>
            <person name="Bond P.L."/>
            <person name="Tyson G.W."/>
        </authorList>
    </citation>
    <scope>NUCLEOTIDE SEQUENCE [LARGE SCALE GENOMIC DNA]</scope>
    <source>
        <strain evidence="2">BA-92</strain>
    </source>
</reference>
<dbReference type="AlphaFoldDB" id="A0A011NQC0"/>
<organism evidence="1 2">
    <name type="scientific">Candidatus Accumulibacter appositus</name>
    <dbReference type="NCBI Taxonomy" id="1454003"/>
    <lineage>
        <taxon>Bacteria</taxon>
        <taxon>Pseudomonadati</taxon>
        <taxon>Pseudomonadota</taxon>
        <taxon>Betaproteobacteria</taxon>
        <taxon>Candidatus Accumulibacter</taxon>
    </lineage>
</organism>
<dbReference type="PATRIC" id="fig|1454003.3.peg.3723"/>
<evidence type="ECO:0000313" key="1">
    <source>
        <dbReference type="EMBL" id="EXI77476.1"/>
    </source>
</evidence>
<proteinExistence type="predicted"/>
<accession>A0A011NQC0</accession>
<protein>
    <recommendedName>
        <fullName evidence="3">Toxin-antitoxin system, antitoxin component</fullName>
    </recommendedName>
</protein>
<name>A0A011NQC0_9PROT</name>
<gene>
    <name evidence="1" type="ORF">AW10_03665</name>
</gene>
<dbReference type="STRING" id="1454003.AW10_03665"/>
<dbReference type="EMBL" id="JEMX01000097">
    <property type="protein sequence ID" value="EXI77476.1"/>
    <property type="molecule type" value="Genomic_DNA"/>
</dbReference>
<dbReference type="Proteomes" id="UP000021816">
    <property type="component" value="Unassembled WGS sequence"/>
</dbReference>